<evidence type="ECO:0000313" key="2">
    <source>
        <dbReference type="Proteomes" id="UP000030151"/>
    </source>
</evidence>
<organism evidence="1 2">
    <name type="scientific">Metarhizium robertsii</name>
    <dbReference type="NCBI Taxonomy" id="568076"/>
    <lineage>
        <taxon>Eukaryota</taxon>
        <taxon>Fungi</taxon>
        <taxon>Dikarya</taxon>
        <taxon>Ascomycota</taxon>
        <taxon>Pezizomycotina</taxon>
        <taxon>Sordariomycetes</taxon>
        <taxon>Hypocreomycetidae</taxon>
        <taxon>Hypocreales</taxon>
        <taxon>Clavicipitaceae</taxon>
        <taxon>Metarhizium</taxon>
    </lineage>
</organism>
<protein>
    <submittedName>
        <fullName evidence="1">Uncharacterized protein</fullName>
    </submittedName>
</protein>
<reference evidence="1 2" key="1">
    <citation type="submission" date="2014-02" db="EMBL/GenBank/DDBJ databases">
        <title>The genome sequence of the entomopathogenic fungus Metarhizium robertsii ARSEF 2575.</title>
        <authorList>
            <person name="Giuliano Garisto Donzelli B."/>
            <person name="Roe B.A."/>
            <person name="Macmil S.L."/>
            <person name="Krasnoff S.B."/>
            <person name="Gibson D.M."/>
        </authorList>
    </citation>
    <scope>NUCLEOTIDE SEQUENCE [LARGE SCALE GENOMIC DNA]</scope>
    <source>
        <strain evidence="1 2">ARSEF 2575</strain>
    </source>
</reference>
<dbReference type="HOGENOM" id="CLU_1669800_0_0_1"/>
<proteinExistence type="predicted"/>
<sequence>MYGVPLTPSDEVLESGAKMQGHVCQQARFLLIVAHLRPEFPRSQAPSDHVVGILPAGARASNAPFIGARGGGVGCTCLAHLAAPSRRGGLRSSRSSDFRARATEISIDRLTLAQVMHGAMSCLMDKYRCHLASLAIDKKGDTIKSCLMRCGLHTTFLA</sequence>
<evidence type="ECO:0000313" key="1">
    <source>
        <dbReference type="EMBL" id="EXV03644.1"/>
    </source>
</evidence>
<dbReference type="AlphaFoldDB" id="A0A0A1V0G9"/>
<name>A0A0A1V0G9_9HYPO</name>
<dbReference type="Proteomes" id="UP000030151">
    <property type="component" value="Unassembled WGS sequence"/>
</dbReference>
<accession>A0A0A1V0G9</accession>
<comment type="caution">
    <text evidence="1">The sequence shown here is derived from an EMBL/GenBank/DDBJ whole genome shotgun (WGS) entry which is preliminary data.</text>
</comment>
<gene>
    <name evidence="1" type="ORF">X797_003444</name>
</gene>
<dbReference type="EMBL" id="JELW01000003">
    <property type="protein sequence ID" value="EXV03644.1"/>
    <property type="molecule type" value="Genomic_DNA"/>
</dbReference>